<feature type="binding site" evidence="17">
    <location>
        <position position="69"/>
    </location>
    <ligand>
        <name>ATP</name>
        <dbReference type="ChEBI" id="CHEBI:30616"/>
    </ligand>
</feature>
<keyword evidence="18" id="KW-0460">Magnesium</keyword>
<evidence type="ECO:0000256" key="1">
    <source>
        <dbReference type="ARBA" id="ARBA00004651"/>
    </source>
</evidence>
<evidence type="ECO:0000256" key="9">
    <source>
        <dbReference type="ARBA" id="ARBA00022840"/>
    </source>
</evidence>
<dbReference type="Gene3D" id="1.10.287.3610">
    <property type="match status" value="1"/>
</dbReference>
<dbReference type="OrthoDB" id="9789934at2"/>
<dbReference type="Proteomes" id="UP000469440">
    <property type="component" value="Unassembled WGS sequence"/>
</dbReference>
<feature type="binding site" evidence="17">
    <location>
        <position position="2"/>
    </location>
    <ligand>
        <name>ATP</name>
        <dbReference type="ChEBI" id="CHEBI:30616"/>
    </ligand>
</feature>
<keyword evidence="14" id="KW-1208">Phospholipid metabolism</keyword>
<dbReference type="InterPro" id="IPR036945">
    <property type="entry name" value="DAGK_sf"/>
</dbReference>
<name>A0A6N8HYP9_9FIRM</name>
<dbReference type="InterPro" id="IPR033717">
    <property type="entry name" value="UDPK"/>
</dbReference>
<dbReference type="GO" id="GO:0046872">
    <property type="term" value="F:metal ion binding"/>
    <property type="evidence" value="ECO:0007669"/>
    <property type="project" value="UniProtKB-KW"/>
</dbReference>
<keyword evidence="21" id="KW-1185">Reference proteome</keyword>
<keyword evidence="18" id="KW-0479">Metal-binding</keyword>
<feature type="binding site" evidence="18">
    <location>
        <position position="21"/>
    </location>
    <ligand>
        <name>a divalent metal cation</name>
        <dbReference type="ChEBI" id="CHEBI:60240"/>
    </ligand>
</feature>
<evidence type="ECO:0000256" key="18">
    <source>
        <dbReference type="PIRSR" id="PIRSR600829-4"/>
    </source>
</evidence>
<comment type="cofactor">
    <cofactor evidence="18">
        <name>Mg(2+)</name>
        <dbReference type="ChEBI" id="CHEBI:18420"/>
    </cofactor>
    <text evidence="18">Mn(2+), Zn(2+), Cd(2+) and Co(2+) support activity to lesser extents.</text>
</comment>
<dbReference type="GO" id="GO:0005886">
    <property type="term" value="C:plasma membrane"/>
    <property type="evidence" value="ECO:0007669"/>
    <property type="project" value="UniProtKB-SubCell"/>
</dbReference>
<evidence type="ECO:0000256" key="16">
    <source>
        <dbReference type="PIRSR" id="PIRSR600829-2"/>
    </source>
</evidence>
<dbReference type="GO" id="GO:0005524">
    <property type="term" value="F:ATP binding"/>
    <property type="evidence" value="ECO:0007669"/>
    <property type="project" value="UniProtKB-KW"/>
</dbReference>
<keyword evidence="11" id="KW-0443">Lipid metabolism</keyword>
<keyword evidence="4" id="KW-0444">Lipid biosynthesis</keyword>
<feature type="transmembrane region" description="Helical" evidence="19">
    <location>
        <begin position="49"/>
        <end position="68"/>
    </location>
</feature>
<evidence type="ECO:0000256" key="2">
    <source>
        <dbReference type="ARBA" id="ARBA00005967"/>
    </source>
</evidence>
<evidence type="ECO:0000313" key="21">
    <source>
        <dbReference type="Proteomes" id="UP000469440"/>
    </source>
</evidence>
<keyword evidence="8 20" id="KW-0418">Kinase</keyword>
<keyword evidence="5" id="KW-0808">Transferase</keyword>
<sequence length="171" mass="19570">MRFLKSFKYAFRGIVYCINNERNMRIHTAIALYVFVFSFFFHLTRVEYAVLFLTFALVFAAELFNTVAEELCDLNAASFNPVVRIVKDMASGGVLVCAVFSVTVGVCLFWKPNVFAQILWHFTQHPILLLLLPLFTAAAVFYIVLGPLGIRDRLRRRKNGNRERFFGGTGK</sequence>
<feature type="binding site" evidence="18">
    <location>
        <position position="69"/>
    </location>
    <ligand>
        <name>a divalent metal cation</name>
        <dbReference type="ChEBI" id="CHEBI:60240"/>
    </ligand>
</feature>
<comment type="caution">
    <text evidence="20">The sequence shown here is derived from an EMBL/GenBank/DDBJ whole genome shotgun (WGS) entry which is preliminary data.</text>
</comment>
<dbReference type="InterPro" id="IPR000829">
    <property type="entry name" value="DAGK"/>
</dbReference>
<dbReference type="GO" id="GO:0008654">
    <property type="term" value="P:phospholipid biosynthetic process"/>
    <property type="evidence" value="ECO:0007669"/>
    <property type="project" value="UniProtKB-KW"/>
</dbReference>
<dbReference type="PANTHER" id="PTHR34299:SF1">
    <property type="entry name" value="DIACYLGLYCEROL KINASE"/>
    <property type="match status" value="1"/>
</dbReference>
<feature type="transmembrane region" description="Helical" evidence="19">
    <location>
        <begin position="89"/>
        <end position="111"/>
    </location>
</feature>
<keyword evidence="3" id="KW-1003">Cell membrane</keyword>
<keyword evidence="12 19" id="KW-0472">Membrane</keyword>
<organism evidence="20 21">
    <name type="scientific">Caproicibacter fermentans</name>
    <dbReference type="NCBI Taxonomy" id="2576756"/>
    <lineage>
        <taxon>Bacteria</taxon>
        <taxon>Bacillati</taxon>
        <taxon>Bacillota</taxon>
        <taxon>Clostridia</taxon>
        <taxon>Eubacteriales</taxon>
        <taxon>Acutalibacteraceae</taxon>
        <taxon>Caproicibacter</taxon>
    </lineage>
</organism>
<evidence type="ECO:0000256" key="4">
    <source>
        <dbReference type="ARBA" id="ARBA00022516"/>
    </source>
</evidence>
<dbReference type="EMBL" id="VWXL01000046">
    <property type="protein sequence ID" value="MVB10607.1"/>
    <property type="molecule type" value="Genomic_DNA"/>
</dbReference>
<dbReference type="PANTHER" id="PTHR34299">
    <property type="entry name" value="DIACYLGLYCEROL KINASE"/>
    <property type="match status" value="1"/>
</dbReference>
<feature type="binding site" evidence="16">
    <location>
        <position position="62"/>
    </location>
    <ligand>
        <name>substrate</name>
    </ligand>
</feature>
<evidence type="ECO:0000256" key="3">
    <source>
        <dbReference type="ARBA" id="ARBA00022475"/>
    </source>
</evidence>
<evidence type="ECO:0000313" key="20">
    <source>
        <dbReference type="EMBL" id="MVB10607.1"/>
    </source>
</evidence>
<evidence type="ECO:0000256" key="11">
    <source>
        <dbReference type="ARBA" id="ARBA00023098"/>
    </source>
</evidence>
<dbReference type="CDD" id="cd14265">
    <property type="entry name" value="UDPK_IM_like"/>
    <property type="match status" value="1"/>
</dbReference>
<feature type="binding site" evidence="16">
    <location>
        <position position="91"/>
    </location>
    <ligand>
        <name>substrate</name>
    </ligand>
</feature>
<dbReference type="AlphaFoldDB" id="A0A6N8HYP9"/>
<evidence type="ECO:0000256" key="5">
    <source>
        <dbReference type="ARBA" id="ARBA00022679"/>
    </source>
</evidence>
<evidence type="ECO:0000256" key="7">
    <source>
        <dbReference type="ARBA" id="ARBA00022741"/>
    </source>
</evidence>
<feature type="binding site" evidence="16">
    <location>
        <position position="2"/>
    </location>
    <ligand>
        <name>substrate</name>
    </ligand>
</feature>
<feature type="binding site" evidence="17">
    <location>
        <begin position="87"/>
        <end position="88"/>
    </location>
    <ligand>
        <name>ATP</name>
        <dbReference type="ChEBI" id="CHEBI:30616"/>
    </ligand>
</feature>
<feature type="binding site" evidence="17">
    <location>
        <position position="21"/>
    </location>
    <ligand>
        <name>ATP</name>
        <dbReference type="ChEBI" id="CHEBI:30616"/>
    </ligand>
</feature>
<comment type="subcellular location">
    <subcellularLocation>
        <location evidence="1">Cell membrane</location>
        <topology evidence="1">Multi-pass membrane protein</topology>
    </subcellularLocation>
</comment>
<keyword evidence="13" id="KW-0594">Phospholipid biosynthesis</keyword>
<protein>
    <submittedName>
        <fullName evidence="20">Prokaryotic diacylglycerol kinase</fullName>
    </submittedName>
</protein>
<feature type="binding site" evidence="17">
    <location>
        <position position="9"/>
    </location>
    <ligand>
        <name>ATP</name>
        <dbReference type="ChEBI" id="CHEBI:30616"/>
    </ligand>
</feature>
<evidence type="ECO:0000256" key="14">
    <source>
        <dbReference type="ARBA" id="ARBA00023264"/>
    </source>
</evidence>
<evidence type="ECO:0000256" key="19">
    <source>
        <dbReference type="SAM" id="Phobius"/>
    </source>
</evidence>
<feature type="transmembrane region" description="Helical" evidence="19">
    <location>
        <begin position="127"/>
        <end position="150"/>
    </location>
</feature>
<feature type="transmembrane region" description="Helical" evidence="19">
    <location>
        <begin position="26"/>
        <end position="43"/>
    </location>
</feature>
<comment type="similarity">
    <text evidence="2">Belongs to the bacterial diacylglycerol kinase family.</text>
</comment>
<accession>A0A6N8HYP9</accession>
<keyword evidence="7 17" id="KW-0547">Nucleotide-binding</keyword>
<dbReference type="GO" id="GO:0016301">
    <property type="term" value="F:kinase activity"/>
    <property type="evidence" value="ECO:0007669"/>
    <property type="project" value="UniProtKB-KW"/>
</dbReference>
<keyword evidence="9 17" id="KW-0067">ATP-binding</keyword>
<dbReference type="Pfam" id="PF01219">
    <property type="entry name" value="DAGK_prokar"/>
    <property type="match status" value="1"/>
</dbReference>
<evidence type="ECO:0000256" key="6">
    <source>
        <dbReference type="ARBA" id="ARBA00022692"/>
    </source>
</evidence>
<evidence type="ECO:0000256" key="10">
    <source>
        <dbReference type="ARBA" id="ARBA00022989"/>
    </source>
</evidence>
<gene>
    <name evidence="20" type="ORF">CAFE_13020</name>
</gene>
<reference evidence="20 21" key="1">
    <citation type="submission" date="2019-09" db="EMBL/GenBank/DDBJ databases">
        <title>Genome sequence of Clostridium sp. EA1.</title>
        <authorList>
            <person name="Poehlein A."/>
            <person name="Bengelsdorf F.R."/>
            <person name="Daniel R."/>
        </authorList>
    </citation>
    <scope>NUCLEOTIDE SEQUENCE [LARGE SCALE GENOMIC DNA]</scope>
    <source>
        <strain evidence="20 21">EA1</strain>
    </source>
</reference>
<dbReference type="RefSeq" id="WP_156990158.1">
    <property type="nucleotide sequence ID" value="NZ_VWXL01000046.1"/>
</dbReference>
<evidence type="ECO:0000256" key="8">
    <source>
        <dbReference type="ARBA" id="ARBA00022777"/>
    </source>
</evidence>
<proteinExistence type="inferred from homology"/>
<keyword evidence="10 19" id="KW-1133">Transmembrane helix</keyword>
<evidence type="ECO:0000256" key="15">
    <source>
        <dbReference type="PIRSR" id="PIRSR600829-1"/>
    </source>
</evidence>
<keyword evidence="6 19" id="KW-0812">Transmembrane</keyword>
<evidence type="ECO:0000256" key="17">
    <source>
        <dbReference type="PIRSR" id="PIRSR600829-3"/>
    </source>
</evidence>
<evidence type="ECO:0000256" key="13">
    <source>
        <dbReference type="ARBA" id="ARBA00023209"/>
    </source>
</evidence>
<evidence type="ECO:0000256" key="12">
    <source>
        <dbReference type="ARBA" id="ARBA00023136"/>
    </source>
</evidence>
<feature type="active site" description="Proton acceptor" evidence="15">
    <location>
        <position position="62"/>
    </location>
</feature>